<reference evidence="1 2" key="1">
    <citation type="journal article" date="2024" name="J Genomics">
        <title>Draft genome sequencing and assembly of Favolaschia claudopus CIRM-BRFM 2984 isolated from oak limbs.</title>
        <authorList>
            <person name="Navarro D."/>
            <person name="Drula E."/>
            <person name="Chaduli D."/>
            <person name="Cazenave R."/>
            <person name="Ahrendt S."/>
            <person name="Wang J."/>
            <person name="Lipzen A."/>
            <person name="Daum C."/>
            <person name="Barry K."/>
            <person name="Grigoriev I.V."/>
            <person name="Favel A."/>
            <person name="Rosso M.N."/>
            <person name="Martin F."/>
        </authorList>
    </citation>
    <scope>NUCLEOTIDE SEQUENCE [LARGE SCALE GENOMIC DNA]</scope>
    <source>
        <strain evidence="1 2">CIRM-BRFM 2984</strain>
    </source>
</reference>
<keyword evidence="2" id="KW-1185">Reference proteome</keyword>
<gene>
    <name evidence="1" type="ORF">R3P38DRAFT_3449450</name>
</gene>
<organism evidence="1 2">
    <name type="scientific">Favolaschia claudopus</name>
    <dbReference type="NCBI Taxonomy" id="2862362"/>
    <lineage>
        <taxon>Eukaryota</taxon>
        <taxon>Fungi</taxon>
        <taxon>Dikarya</taxon>
        <taxon>Basidiomycota</taxon>
        <taxon>Agaricomycotina</taxon>
        <taxon>Agaricomycetes</taxon>
        <taxon>Agaricomycetidae</taxon>
        <taxon>Agaricales</taxon>
        <taxon>Marasmiineae</taxon>
        <taxon>Mycenaceae</taxon>
        <taxon>Favolaschia</taxon>
    </lineage>
</organism>
<evidence type="ECO:0000313" key="1">
    <source>
        <dbReference type="EMBL" id="KAK7042803.1"/>
    </source>
</evidence>
<dbReference type="EMBL" id="JAWWNJ010000013">
    <property type="protein sequence ID" value="KAK7042803.1"/>
    <property type="molecule type" value="Genomic_DNA"/>
</dbReference>
<comment type="caution">
    <text evidence="1">The sequence shown here is derived from an EMBL/GenBank/DDBJ whole genome shotgun (WGS) entry which is preliminary data.</text>
</comment>
<protein>
    <submittedName>
        <fullName evidence="1">Uncharacterized protein</fullName>
    </submittedName>
</protein>
<accession>A0AAW0CUR8</accession>
<sequence length="297" mass="33284">MSDDDSNNTPAVYRSPLIILRDTSITNLRGNGSCWTIQICAPAKKSPPVTEGRKFRLPMHHIRMLFYDFIRDEDFAPALPHKGGTAPIYLPYEGDRASIPSMHRTRKHTFDDENSRWPMFVTAMEVNPKVVSRALLFIHGNDRSALAPPGNSPWALFTSMNFPSAALHPGSMTLLCSGKGTNDFAGLSHSEVNCFMSSHWNKLDKMKLTFELWMILDQLGLSTDTCVICKHPYSGGDDDDPSTWGYTDDFEALRVPLKQVRAVYASLCSGKEFEDYEAGGRWSDGSYKFLGHGDCRM</sequence>
<name>A0AAW0CUR8_9AGAR</name>
<evidence type="ECO:0000313" key="2">
    <source>
        <dbReference type="Proteomes" id="UP001362999"/>
    </source>
</evidence>
<dbReference type="AlphaFoldDB" id="A0AAW0CUR8"/>
<proteinExistence type="predicted"/>
<dbReference type="Proteomes" id="UP001362999">
    <property type="component" value="Unassembled WGS sequence"/>
</dbReference>